<dbReference type="GO" id="GO:0005507">
    <property type="term" value="F:copper ion binding"/>
    <property type="evidence" value="ECO:0007669"/>
    <property type="project" value="TreeGrafter"/>
</dbReference>
<dbReference type="PANTHER" id="PTHR30616:SF2">
    <property type="entry name" value="PURINE NUCLEOSIDE PHOSPHORYLASE LACC1"/>
    <property type="match status" value="1"/>
</dbReference>
<dbReference type="GO" id="GO:0017061">
    <property type="term" value="F:S-methyl-5-thioadenosine phosphorylase activity"/>
    <property type="evidence" value="ECO:0007669"/>
    <property type="project" value="UniProtKB-EC"/>
</dbReference>
<dbReference type="InterPro" id="IPR038371">
    <property type="entry name" value="Cu_polyphenol_OxRdtase_sf"/>
</dbReference>
<evidence type="ECO:0000256" key="7">
    <source>
        <dbReference type="ARBA" id="ARBA00047989"/>
    </source>
</evidence>
<dbReference type="PANTHER" id="PTHR30616">
    <property type="entry name" value="UNCHARACTERIZED PROTEIN YFIH"/>
    <property type="match status" value="1"/>
</dbReference>
<dbReference type="NCBIfam" id="TIGR00726">
    <property type="entry name" value="peptidoglycan editing factor PgeF"/>
    <property type="match status" value="1"/>
</dbReference>
<reference evidence="10" key="1">
    <citation type="submission" date="2013-08" db="EMBL/GenBank/DDBJ databases">
        <authorList>
            <person name="Mendez C."/>
            <person name="Richter M."/>
            <person name="Ferrer M."/>
            <person name="Sanchez J."/>
        </authorList>
    </citation>
    <scope>NUCLEOTIDE SEQUENCE</scope>
</reference>
<gene>
    <name evidence="10" type="ORF">B2A_01622</name>
</gene>
<comment type="catalytic activity">
    <reaction evidence="7">
        <text>adenosine + H2O + H(+) = inosine + NH4(+)</text>
        <dbReference type="Rhea" id="RHEA:24408"/>
        <dbReference type="ChEBI" id="CHEBI:15377"/>
        <dbReference type="ChEBI" id="CHEBI:15378"/>
        <dbReference type="ChEBI" id="CHEBI:16335"/>
        <dbReference type="ChEBI" id="CHEBI:17596"/>
        <dbReference type="ChEBI" id="CHEBI:28938"/>
        <dbReference type="EC" id="3.5.4.4"/>
    </reaction>
    <physiologicalReaction direction="left-to-right" evidence="7">
        <dbReference type="Rhea" id="RHEA:24409"/>
    </physiologicalReaction>
</comment>
<evidence type="ECO:0000256" key="1">
    <source>
        <dbReference type="ARBA" id="ARBA00000553"/>
    </source>
</evidence>
<dbReference type="CDD" id="cd16833">
    <property type="entry name" value="YfiH"/>
    <property type="match status" value="1"/>
</dbReference>
<evidence type="ECO:0000256" key="2">
    <source>
        <dbReference type="ARBA" id="ARBA00007353"/>
    </source>
</evidence>
<evidence type="ECO:0000313" key="10">
    <source>
        <dbReference type="EMBL" id="EQD65397.1"/>
    </source>
</evidence>
<organism evidence="10">
    <name type="scientific">mine drainage metagenome</name>
    <dbReference type="NCBI Taxonomy" id="410659"/>
    <lineage>
        <taxon>unclassified sequences</taxon>
        <taxon>metagenomes</taxon>
        <taxon>ecological metagenomes</taxon>
    </lineage>
</organism>
<evidence type="ECO:0000256" key="4">
    <source>
        <dbReference type="ARBA" id="ARBA00022723"/>
    </source>
</evidence>
<evidence type="ECO:0000256" key="8">
    <source>
        <dbReference type="ARBA" id="ARBA00048968"/>
    </source>
</evidence>
<accession>T1B5W8</accession>
<evidence type="ECO:0000256" key="3">
    <source>
        <dbReference type="ARBA" id="ARBA00022679"/>
    </source>
</evidence>
<evidence type="ECO:0000256" key="5">
    <source>
        <dbReference type="ARBA" id="ARBA00022801"/>
    </source>
</evidence>
<sequence>MSTSDLSGDAARALIAGTRRTDMWRATRVAESSLAPDWPAPPGVRALTTLRGPHGDSQGAYAHFNLGARAGDDPANVDNNRFDLVDGAALPSWPYWLHQVHGTRVLRVDRPVHAPGRRDKAPDEPEADAAVTSAAGVVLVILSADCLPVLIAARDGGSVAAAHAGWRGLAAGVLEATVAAVRTSPAELVAWIGPGIGAGSYEVDARVHAAFVDADADAAHAFRATRPDHWLCDLPALARMRLQRAGVAAVHGGGYDTFRDARFYSYRRDGATSGRMATLIWRGMGAG</sequence>
<dbReference type="GO" id="GO:0016787">
    <property type="term" value="F:hydrolase activity"/>
    <property type="evidence" value="ECO:0007669"/>
    <property type="project" value="UniProtKB-KW"/>
</dbReference>
<name>T1B5W8_9ZZZZ</name>
<dbReference type="InterPro" id="IPR003730">
    <property type="entry name" value="Cu_polyphenol_OxRdtase"/>
</dbReference>
<dbReference type="EMBL" id="AUZZ01001183">
    <property type="protein sequence ID" value="EQD65397.1"/>
    <property type="molecule type" value="Genomic_DNA"/>
</dbReference>
<dbReference type="Gene3D" id="3.60.140.10">
    <property type="entry name" value="CNF1/YfiH-like putative cysteine hydrolases"/>
    <property type="match status" value="1"/>
</dbReference>
<dbReference type="AlphaFoldDB" id="T1B5W8"/>
<protein>
    <submittedName>
        <fullName evidence="10">Multi-copper polyphenol oxidoreductase, laccase</fullName>
    </submittedName>
</protein>
<comment type="caution">
    <text evidence="10">The sequence shown here is derived from an EMBL/GenBank/DDBJ whole genome shotgun (WGS) entry which is preliminary data.</text>
</comment>
<keyword evidence="4" id="KW-0479">Metal-binding</keyword>
<dbReference type="Pfam" id="PF02578">
    <property type="entry name" value="Cu-oxidase_4"/>
    <property type="match status" value="1"/>
</dbReference>
<dbReference type="SUPFAM" id="SSF64438">
    <property type="entry name" value="CNF1/YfiH-like putative cysteine hydrolases"/>
    <property type="match status" value="1"/>
</dbReference>
<comment type="catalytic activity">
    <reaction evidence="9">
        <text>S-methyl-5'-thioadenosine + phosphate = 5-(methylsulfanyl)-alpha-D-ribose 1-phosphate + adenine</text>
        <dbReference type="Rhea" id="RHEA:11852"/>
        <dbReference type="ChEBI" id="CHEBI:16708"/>
        <dbReference type="ChEBI" id="CHEBI:17509"/>
        <dbReference type="ChEBI" id="CHEBI:43474"/>
        <dbReference type="ChEBI" id="CHEBI:58533"/>
        <dbReference type="EC" id="2.4.2.28"/>
    </reaction>
    <physiologicalReaction direction="left-to-right" evidence="9">
        <dbReference type="Rhea" id="RHEA:11853"/>
    </physiologicalReaction>
</comment>
<proteinExistence type="inferred from homology"/>
<evidence type="ECO:0000256" key="6">
    <source>
        <dbReference type="ARBA" id="ARBA00022833"/>
    </source>
</evidence>
<keyword evidence="5" id="KW-0378">Hydrolase</keyword>
<dbReference type="InterPro" id="IPR011324">
    <property type="entry name" value="Cytotoxic_necrot_fac-like_cat"/>
</dbReference>
<comment type="similarity">
    <text evidence="2">Belongs to the purine nucleoside phosphorylase YfiH/LACC1 family.</text>
</comment>
<feature type="non-terminal residue" evidence="10">
    <location>
        <position position="287"/>
    </location>
</feature>
<reference evidence="10" key="2">
    <citation type="journal article" date="2014" name="ISME J.">
        <title>Microbial stratification in low pH oxic and suboxic macroscopic growths along an acid mine drainage.</title>
        <authorList>
            <person name="Mendez-Garcia C."/>
            <person name="Mesa V."/>
            <person name="Sprenger R.R."/>
            <person name="Richter M."/>
            <person name="Diez M.S."/>
            <person name="Solano J."/>
            <person name="Bargiela R."/>
            <person name="Golyshina O.V."/>
            <person name="Manteca A."/>
            <person name="Ramos J.L."/>
            <person name="Gallego J.R."/>
            <person name="Llorente I."/>
            <person name="Martins Dos Santos V.A."/>
            <person name="Jensen O.N."/>
            <person name="Pelaez A.I."/>
            <person name="Sanchez J."/>
            <person name="Ferrer M."/>
        </authorList>
    </citation>
    <scope>NUCLEOTIDE SEQUENCE</scope>
</reference>
<keyword evidence="6" id="KW-0862">Zinc</keyword>
<comment type="catalytic activity">
    <reaction evidence="1">
        <text>inosine + phosphate = alpha-D-ribose 1-phosphate + hypoxanthine</text>
        <dbReference type="Rhea" id="RHEA:27646"/>
        <dbReference type="ChEBI" id="CHEBI:17368"/>
        <dbReference type="ChEBI" id="CHEBI:17596"/>
        <dbReference type="ChEBI" id="CHEBI:43474"/>
        <dbReference type="ChEBI" id="CHEBI:57720"/>
        <dbReference type="EC" id="2.4.2.1"/>
    </reaction>
    <physiologicalReaction direction="left-to-right" evidence="1">
        <dbReference type="Rhea" id="RHEA:27647"/>
    </physiologicalReaction>
</comment>
<comment type="catalytic activity">
    <reaction evidence="8">
        <text>adenosine + phosphate = alpha-D-ribose 1-phosphate + adenine</text>
        <dbReference type="Rhea" id="RHEA:27642"/>
        <dbReference type="ChEBI" id="CHEBI:16335"/>
        <dbReference type="ChEBI" id="CHEBI:16708"/>
        <dbReference type="ChEBI" id="CHEBI:43474"/>
        <dbReference type="ChEBI" id="CHEBI:57720"/>
        <dbReference type="EC" id="2.4.2.1"/>
    </reaction>
    <physiologicalReaction direction="left-to-right" evidence="8">
        <dbReference type="Rhea" id="RHEA:27643"/>
    </physiologicalReaction>
</comment>
<keyword evidence="3" id="KW-0808">Transferase</keyword>
<evidence type="ECO:0000256" key="9">
    <source>
        <dbReference type="ARBA" id="ARBA00049893"/>
    </source>
</evidence>